<feature type="non-terminal residue" evidence="2">
    <location>
        <position position="236"/>
    </location>
</feature>
<feature type="compositionally biased region" description="Basic residues" evidence="1">
    <location>
        <begin position="125"/>
        <end position="135"/>
    </location>
</feature>
<gene>
    <name evidence="2" type="ORF">AVDCRST_MAG50-199</name>
</gene>
<dbReference type="EMBL" id="CADCTF010000014">
    <property type="protein sequence ID" value="CAA9215541.1"/>
    <property type="molecule type" value="Genomic_DNA"/>
</dbReference>
<proteinExistence type="predicted"/>
<evidence type="ECO:0000256" key="1">
    <source>
        <dbReference type="SAM" id="MobiDB-lite"/>
    </source>
</evidence>
<reference evidence="2" key="1">
    <citation type="submission" date="2020-02" db="EMBL/GenBank/DDBJ databases">
        <authorList>
            <person name="Meier V. D."/>
        </authorList>
    </citation>
    <scope>NUCLEOTIDE SEQUENCE</scope>
    <source>
        <strain evidence="2">AVDCRST_MAG50</strain>
    </source>
</reference>
<protein>
    <submittedName>
        <fullName evidence="2">Uncharacterized protein</fullName>
    </submittedName>
</protein>
<evidence type="ECO:0000313" key="2">
    <source>
        <dbReference type="EMBL" id="CAA9215541.1"/>
    </source>
</evidence>
<feature type="non-terminal residue" evidence="2">
    <location>
        <position position="1"/>
    </location>
</feature>
<feature type="compositionally biased region" description="Basic residues" evidence="1">
    <location>
        <begin position="83"/>
        <end position="93"/>
    </location>
</feature>
<feature type="compositionally biased region" description="Gly residues" evidence="1">
    <location>
        <begin position="30"/>
        <end position="42"/>
    </location>
</feature>
<feature type="compositionally biased region" description="Basic residues" evidence="1">
    <location>
        <begin position="147"/>
        <end position="178"/>
    </location>
</feature>
<feature type="compositionally biased region" description="Basic residues" evidence="1">
    <location>
        <begin position="1"/>
        <end position="16"/>
    </location>
</feature>
<accession>A0A6J4H6W9</accession>
<feature type="region of interest" description="Disordered" evidence="1">
    <location>
        <begin position="1"/>
        <end position="236"/>
    </location>
</feature>
<feature type="compositionally biased region" description="Pro residues" evidence="1">
    <location>
        <begin position="18"/>
        <end position="27"/>
    </location>
</feature>
<feature type="compositionally biased region" description="Low complexity" evidence="1">
    <location>
        <begin position="45"/>
        <end position="62"/>
    </location>
</feature>
<name>A0A6J4H6W9_9ACTN</name>
<organism evidence="2">
    <name type="scientific">uncultured Acidimicrobiales bacterium</name>
    <dbReference type="NCBI Taxonomy" id="310071"/>
    <lineage>
        <taxon>Bacteria</taxon>
        <taxon>Bacillati</taxon>
        <taxon>Actinomycetota</taxon>
        <taxon>Acidimicrobiia</taxon>
        <taxon>Acidimicrobiales</taxon>
        <taxon>environmental samples</taxon>
    </lineage>
</organism>
<sequence>ELRCAARRPGRRHHPRPAAAPPEPPSPAGGAAGGRAPGGGRTRQGRGAAGPAPGDRAAPGRLRAGDAGERSAGCVARQAPLLRRGHGHPRLAGHQRGGGADQGTDLAPGGRGAPDPRRDRAGRGRDRRPRHRAGASRRDGCPPAGRDHRRRGRHRPRGGARGGRALRRRRRPRPRAVGHVREAARPAGWHRSGEVGGRPLHRLPPDPSVHGGGPAQARTGRRAGLLRPVRPHPRPV</sequence>
<dbReference type="AlphaFoldDB" id="A0A6J4H6W9"/>
<feature type="compositionally biased region" description="Basic and acidic residues" evidence="1">
    <location>
        <begin position="114"/>
        <end position="124"/>
    </location>
</feature>